<sequence>MLHVCLVASVAVCLARAHEAPPCISGEQVQAYFAGEVDFGDGVGEPCNPSLKECWFDAEVQSGPDEHGTYHVTWADATPSFREAQLLLLIRCSSDCWEVHGSQLHRAASDEACGIAAGAALQSTEDTGAGRMRRPTAPSPTLMLRLHWEASDVAWRDEAIAKLRAEFRPQQVIGDFDWHVVMRFGDPESCDEAHDILRSLLSLCVDSEGCFRHPFVQAVEYEDCQAHLPQTRHERLDL</sequence>
<keyword evidence="3" id="KW-1185">Reference proteome</keyword>
<organism evidence="2 3">
    <name type="scientific">Symbiodinium natans</name>
    <dbReference type="NCBI Taxonomy" id="878477"/>
    <lineage>
        <taxon>Eukaryota</taxon>
        <taxon>Sar</taxon>
        <taxon>Alveolata</taxon>
        <taxon>Dinophyceae</taxon>
        <taxon>Suessiales</taxon>
        <taxon>Symbiodiniaceae</taxon>
        <taxon>Symbiodinium</taxon>
    </lineage>
</organism>
<dbReference type="AlphaFoldDB" id="A0A812RI01"/>
<evidence type="ECO:0000313" key="2">
    <source>
        <dbReference type="EMBL" id="CAE7443295.1"/>
    </source>
</evidence>
<protein>
    <submittedName>
        <fullName evidence="2">Uncharacterized protein</fullName>
    </submittedName>
</protein>
<evidence type="ECO:0000313" key="3">
    <source>
        <dbReference type="Proteomes" id="UP000604046"/>
    </source>
</evidence>
<comment type="caution">
    <text evidence="2">The sequence shown here is derived from an EMBL/GenBank/DDBJ whole genome shotgun (WGS) entry which is preliminary data.</text>
</comment>
<dbReference type="EMBL" id="CAJNDS010002346">
    <property type="protein sequence ID" value="CAE7443295.1"/>
    <property type="molecule type" value="Genomic_DNA"/>
</dbReference>
<proteinExistence type="predicted"/>
<dbReference type="Proteomes" id="UP000604046">
    <property type="component" value="Unassembled WGS sequence"/>
</dbReference>
<name>A0A812RI01_9DINO</name>
<keyword evidence="1" id="KW-0732">Signal</keyword>
<evidence type="ECO:0000256" key="1">
    <source>
        <dbReference type="SAM" id="SignalP"/>
    </source>
</evidence>
<reference evidence="2" key="1">
    <citation type="submission" date="2021-02" db="EMBL/GenBank/DDBJ databases">
        <authorList>
            <person name="Dougan E. K."/>
            <person name="Rhodes N."/>
            <person name="Thang M."/>
            <person name="Chan C."/>
        </authorList>
    </citation>
    <scope>NUCLEOTIDE SEQUENCE</scope>
</reference>
<feature type="chain" id="PRO_5032633733" evidence="1">
    <location>
        <begin position="18"/>
        <end position="238"/>
    </location>
</feature>
<dbReference type="OrthoDB" id="430996at2759"/>
<feature type="signal peptide" evidence="1">
    <location>
        <begin position="1"/>
        <end position="17"/>
    </location>
</feature>
<accession>A0A812RI01</accession>
<gene>
    <name evidence="2" type="ORF">SNAT2548_LOCUS24113</name>
</gene>